<name>A0AAP0QU12_9ROSI</name>
<evidence type="ECO:0000313" key="3">
    <source>
        <dbReference type="EMBL" id="KAK9214649.1"/>
    </source>
</evidence>
<dbReference type="InterPro" id="IPR007714">
    <property type="entry name" value="CFA20_dom"/>
</dbReference>
<feature type="domain" description="CFA20" evidence="1">
    <location>
        <begin position="188"/>
        <end position="268"/>
    </location>
</feature>
<evidence type="ECO:0000259" key="1">
    <source>
        <dbReference type="Pfam" id="PF05018"/>
    </source>
</evidence>
<gene>
    <name evidence="3" type="ORF">WN944_006645</name>
</gene>
<proteinExistence type="predicted"/>
<dbReference type="Pfam" id="PF05018">
    <property type="entry name" value="CFA20_dom"/>
    <property type="match status" value="1"/>
</dbReference>
<sequence length="339" mass="38808">MTPFQALYGWPPPTVPIYPAGSSPVHEVDQALQTRDELLMRLKTDLVVAANKMKQTVDKKLRDVEFKERDMVYLKLHLFGPVAYKLQLPEGSRVHSTFHVSLLKKAVEDSTAGSTEVPPIDDEGVLVLEPKSAIDTIWLKRGGRIIKQSLIQWNKLPMEDATWEDTAVIKQQIPSLILKDKDPLQPGVVNGHVKRPHDEDIQSNVLEIVGPNIQSTYVTCPIDPAATLGIKLPFLVMIVKNLKKYFTFEIQVLDDKNVRQRFRASNFQIQLNLADFTRRAYGTNYVETLRVQVHANCRLRRIYFSDRLYSEEELPPEFKLYLPMQDEMQSKLLLVAENC</sequence>
<comment type="caution">
    <text evidence="3">The sequence shown here is derived from an EMBL/GenBank/DDBJ whole genome shotgun (WGS) entry which is preliminary data.</text>
</comment>
<evidence type="ECO:0000313" key="4">
    <source>
        <dbReference type="Proteomes" id="UP001428341"/>
    </source>
</evidence>
<reference evidence="3 4" key="1">
    <citation type="submission" date="2024-05" db="EMBL/GenBank/DDBJ databases">
        <title>Haplotype-resolved chromosome-level genome assembly of Huyou (Citrus changshanensis).</title>
        <authorList>
            <person name="Miao C."/>
            <person name="Chen W."/>
            <person name="Wu Y."/>
            <person name="Wang L."/>
            <person name="Zhao S."/>
            <person name="Grierson D."/>
            <person name="Xu C."/>
            <person name="Chen K."/>
        </authorList>
    </citation>
    <scope>NUCLEOTIDE SEQUENCE [LARGE SCALE GENOMIC DNA]</scope>
    <source>
        <strain evidence="3">01-14</strain>
        <tissue evidence="3">Leaf</tissue>
    </source>
</reference>
<dbReference type="Proteomes" id="UP001428341">
    <property type="component" value="Unassembled WGS sequence"/>
</dbReference>
<dbReference type="SUPFAM" id="SSF54160">
    <property type="entry name" value="Chromo domain-like"/>
    <property type="match status" value="1"/>
</dbReference>
<dbReference type="InterPro" id="IPR040441">
    <property type="entry name" value="CFA20/CFAP20DC"/>
</dbReference>
<organism evidence="3 4">
    <name type="scientific">Citrus x changshan-huyou</name>
    <dbReference type="NCBI Taxonomy" id="2935761"/>
    <lineage>
        <taxon>Eukaryota</taxon>
        <taxon>Viridiplantae</taxon>
        <taxon>Streptophyta</taxon>
        <taxon>Embryophyta</taxon>
        <taxon>Tracheophyta</taxon>
        <taxon>Spermatophyta</taxon>
        <taxon>Magnoliopsida</taxon>
        <taxon>eudicotyledons</taxon>
        <taxon>Gunneridae</taxon>
        <taxon>Pentapetalae</taxon>
        <taxon>rosids</taxon>
        <taxon>malvids</taxon>
        <taxon>Sapindales</taxon>
        <taxon>Rutaceae</taxon>
        <taxon>Aurantioideae</taxon>
        <taxon>Citrus</taxon>
    </lineage>
</organism>
<accession>A0AAP0QU12</accession>
<dbReference type="InterPro" id="IPR056924">
    <property type="entry name" value="SH3_Tf2-1"/>
</dbReference>
<keyword evidence="4" id="KW-1185">Reference proteome</keyword>
<evidence type="ECO:0008006" key="5">
    <source>
        <dbReference type="Google" id="ProtNLM"/>
    </source>
</evidence>
<evidence type="ECO:0000259" key="2">
    <source>
        <dbReference type="Pfam" id="PF24626"/>
    </source>
</evidence>
<dbReference type="EMBL" id="JBCGBO010000003">
    <property type="protein sequence ID" value="KAK9214649.1"/>
    <property type="molecule type" value="Genomic_DNA"/>
</dbReference>
<dbReference type="AlphaFoldDB" id="A0AAP0QU12"/>
<dbReference type="PANTHER" id="PTHR12458">
    <property type="entry name" value="ORF PROTEIN"/>
    <property type="match status" value="1"/>
</dbReference>
<feature type="domain" description="Tf2-1-like SH3-like" evidence="2">
    <location>
        <begin position="78"/>
        <end position="106"/>
    </location>
</feature>
<dbReference type="InterPro" id="IPR016197">
    <property type="entry name" value="Chromo-like_dom_sf"/>
</dbReference>
<protein>
    <recommendedName>
        <fullName evidence="5">Chromo domain-containing protein</fullName>
    </recommendedName>
</protein>
<dbReference type="Pfam" id="PF24626">
    <property type="entry name" value="SH3_Tf2-1"/>
    <property type="match status" value="1"/>
</dbReference>